<name>A0A1A8G086_9TELE</name>
<evidence type="ECO:0000313" key="1">
    <source>
        <dbReference type="EMBL" id="SBQ65085.1"/>
    </source>
</evidence>
<sequence>QKTDGWIFPTFGAFSDAVETHMAAQKDAEGEFYKSPLTRLYKCSAGILYHLPSLQSCLL</sequence>
<feature type="non-terminal residue" evidence="1">
    <location>
        <position position="1"/>
    </location>
</feature>
<dbReference type="AlphaFoldDB" id="A0A1A8G086"/>
<protein>
    <submittedName>
        <fullName evidence="1">F-box protein 40</fullName>
    </submittedName>
</protein>
<dbReference type="EMBL" id="HAEB01018558">
    <property type="protein sequence ID" value="SBQ65085.1"/>
    <property type="molecule type" value="Transcribed_RNA"/>
</dbReference>
<accession>A0A1A8G086</accession>
<organism evidence="1">
    <name type="scientific">Nothobranchius korthausae</name>
    <dbReference type="NCBI Taxonomy" id="1143690"/>
    <lineage>
        <taxon>Eukaryota</taxon>
        <taxon>Metazoa</taxon>
        <taxon>Chordata</taxon>
        <taxon>Craniata</taxon>
        <taxon>Vertebrata</taxon>
        <taxon>Euteleostomi</taxon>
        <taxon>Actinopterygii</taxon>
        <taxon>Neopterygii</taxon>
        <taxon>Teleostei</taxon>
        <taxon>Neoteleostei</taxon>
        <taxon>Acanthomorphata</taxon>
        <taxon>Ovalentaria</taxon>
        <taxon>Atherinomorphae</taxon>
        <taxon>Cyprinodontiformes</taxon>
        <taxon>Nothobranchiidae</taxon>
        <taxon>Nothobranchius</taxon>
    </lineage>
</organism>
<proteinExistence type="predicted"/>
<gene>
    <name evidence="1" type="primary">FBXO40</name>
</gene>
<reference evidence="1" key="2">
    <citation type="submission" date="2016-06" db="EMBL/GenBank/DDBJ databases">
        <title>The genome of a short-lived fish provides insights into sex chromosome evolution and the genetic control of aging.</title>
        <authorList>
            <person name="Reichwald K."/>
            <person name="Felder M."/>
            <person name="Petzold A."/>
            <person name="Koch P."/>
            <person name="Groth M."/>
            <person name="Platzer M."/>
        </authorList>
    </citation>
    <scope>NUCLEOTIDE SEQUENCE</scope>
    <source>
        <tissue evidence="1">Brain</tissue>
    </source>
</reference>
<feature type="non-terminal residue" evidence="1">
    <location>
        <position position="59"/>
    </location>
</feature>
<reference evidence="1" key="1">
    <citation type="submission" date="2016-05" db="EMBL/GenBank/DDBJ databases">
        <authorList>
            <person name="Lavstsen T."/>
            <person name="Jespersen J.S."/>
        </authorList>
    </citation>
    <scope>NUCLEOTIDE SEQUENCE</scope>
    <source>
        <tissue evidence="1">Brain</tissue>
    </source>
</reference>